<evidence type="ECO:0000256" key="9">
    <source>
        <dbReference type="ARBA" id="ARBA00023125"/>
    </source>
</evidence>
<keyword evidence="9 13" id="KW-0238">DNA-binding</keyword>
<dbReference type="InterPro" id="IPR000380">
    <property type="entry name" value="Topo_IA"/>
</dbReference>
<comment type="function">
    <text evidence="13">Introduces a single-strand break via transesterification at a target site in duplex DNA. Releases the supercoiling and torsional tension of DNA introduced during the DNA replication and transcription by transiently cleaving and rejoining one strand of the DNA duplex. The scissile phosphodiester is attacked by the catalytic tyrosine of the enzyme, resulting in the formation of a DNA-(5'-phosphotyrosyl)-enzyme intermediate and the expulsion of a 3'-OH DNA strand.</text>
</comment>
<dbReference type="Pfam" id="PF06839">
    <property type="entry name" value="Zn_ribbon_GRF"/>
    <property type="match status" value="2"/>
</dbReference>
<dbReference type="InterPro" id="IPR010666">
    <property type="entry name" value="Znf_GRF"/>
</dbReference>
<dbReference type="SMART" id="SM00437">
    <property type="entry name" value="TOP1Ac"/>
    <property type="match status" value="1"/>
</dbReference>
<evidence type="ECO:0000256" key="8">
    <source>
        <dbReference type="ARBA" id="ARBA00023029"/>
    </source>
</evidence>
<evidence type="ECO:0000256" key="7">
    <source>
        <dbReference type="ARBA" id="ARBA00022833"/>
    </source>
</evidence>
<dbReference type="SUPFAM" id="SSF56712">
    <property type="entry name" value="Prokaryotic type I DNA topoisomerase"/>
    <property type="match status" value="1"/>
</dbReference>
<dbReference type="InterPro" id="IPR013497">
    <property type="entry name" value="Topo_IA_cen"/>
</dbReference>
<evidence type="ECO:0000256" key="3">
    <source>
        <dbReference type="ARBA" id="ARBA00012891"/>
    </source>
</evidence>
<dbReference type="EC" id="5.6.2.1" evidence="3 13"/>
<dbReference type="InterPro" id="IPR013824">
    <property type="entry name" value="Topo_IA_cen_sub1"/>
</dbReference>
<dbReference type="GO" id="GO:0031422">
    <property type="term" value="C:RecQ family helicase-topoisomerase III complex"/>
    <property type="evidence" value="ECO:0007669"/>
    <property type="project" value="TreeGrafter"/>
</dbReference>
<dbReference type="Pfam" id="PF01751">
    <property type="entry name" value="Toprim"/>
    <property type="match status" value="1"/>
</dbReference>
<dbReference type="CDD" id="cd00186">
    <property type="entry name" value="TOP1Ac"/>
    <property type="match status" value="1"/>
</dbReference>
<evidence type="ECO:0000256" key="6">
    <source>
        <dbReference type="ARBA" id="ARBA00022771"/>
    </source>
</evidence>
<evidence type="ECO:0000259" key="18">
    <source>
        <dbReference type="PROSITE" id="PS52039"/>
    </source>
</evidence>
<sequence>MLLFSRFKSSWIKHVRLNLNLIVFTRCCKTTIVLRESCKMVQVLNVAEKNDAAKNIAQLLSRGRMNRREGRSQFNKIYEFEHNLFNQNVKMSVTSVSGHLLTSDFVGNYKKWQAVNPVALFEAPIHKFVAQDYQNIKRTLEDETKKSKYLIIWTDCDREGENIGYEVITVCRAIKPNIQVFRAKFSEITYQSIARALQNLGPPNKNVSDAVDVRIELDLRIGAAFTRFQTLRLQKVFPDSLGQSMISYGSCQFPTLGFIVERYKAIQDFVKENFWKLKVVWELNEEERVDFLWKRHHLFDQAVVQILLEKCQENPEAEIIKVQTKNKSKWRPLPLDTVELEKLASRKLRINAKETMKIAEKLYTQGFISYPRTETNIFPKELDLNPLVQCQLLPKILLQTVDPAWGGFAQRVLDEGLNPRQGKKSDQAHPPIHPIKYAENLNNENERKLYEFIVRHFLACVSKDAQGYETVAEIEIQEEAFVASGLQIVARNYLEVYPYERWSDRSLPQLNEGQRFIPTSITMEEGETSPPQLLSEADLISLMEKHGIGTDATHADHIETIKSRQYAGVQGDGRFLPCSLGMGLVQGYDAMGIALSKPNLRAELEADLKRVCDGERNPNDVLREQIDRYRGVFVQAVEQVIKIDEALSTFFNEERQEAPPLIPEGGPDGSLPYRKCPACNLDMTLRRKKDNGPFFFSCMGFPDCKTAVWLPATVQFVEIDAQKCNACPSHPPLLRFNFTPGAYTPFYPDNHTGCIGGCDPNFMELLGIRPLATQARNQNNTQPNNTSVVNNSANSSGYASGSQRSQYSSSSSRPSAPFPPPRPQGQPRPMASNNVRSTRPLVPSAFPGASQQNFPSQPYFRQPVPISLPENNNGDSMIVCKCRDAPDALLLTVRKEGPNTGRQFYKCAKPQGGCDFFLWADAGTNIAAPAPNGRGGGGGAVFRQPSTRTERRDSGDSETYCDCDGGGRELATTRTTQKPGPNCGRQFYCCSKPRESQCNFFKWMDDNGASGSGSAQGSREGFGRGGSDRDGGSRGRGRGRGKSSEPSSSNARRARKCGNCGEEGHTRNNCPDLA</sequence>
<dbReference type="InterPro" id="IPR006171">
    <property type="entry name" value="TOPRIM_dom"/>
</dbReference>
<comment type="caution">
    <text evidence="19">The sequence shown here is derived from an EMBL/GenBank/DDBJ whole genome shotgun (WGS) entry which is preliminary data.</text>
</comment>
<dbReference type="InterPro" id="IPR023406">
    <property type="entry name" value="Topo_IA_AS"/>
</dbReference>
<feature type="domain" description="Toprim" evidence="16">
    <location>
        <begin position="42"/>
        <end position="186"/>
    </location>
</feature>
<dbReference type="SMART" id="SM00493">
    <property type="entry name" value="TOPRIM"/>
    <property type="match status" value="1"/>
</dbReference>
<dbReference type="PROSITE" id="PS50880">
    <property type="entry name" value="TOPRIM"/>
    <property type="match status" value="1"/>
</dbReference>
<dbReference type="GO" id="GO:0003917">
    <property type="term" value="F:DNA topoisomerase type I (single strand cut, ATP-independent) activity"/>
    <property type="evidence" value="ECO:0007669"/>
    <property type="project" value="UniProtKB-EC"/>
</dbReference>
<dbReference type="GO" id="GO:0005634">
    <property type="term" value="C:nucleus"/>
    <property type="evidence" value="ECO:0007669"/>
    <property type="project" value="TreeGrafter"/>
</dbReference>
<dbReference type="CDD" id="cd03362">
    <property type="entry name" value="TOPRIM_TopoIA_TopoIII"/>
    <property type="match status" value="1"/>
</dbReference>
<dbReference type="InterPro" id="IPR013825">
    <property type="entry name" value="Topo_IA_cen_sub2"/>
</dbReference>
<dbReference type="PRINTS" id="PR00417">
    <property type="entry name" value="PRTPISMRASEI"/>
</dbReference>
<dbReference type="InterPro" id="IPR001878">
    <property type="entry name" value="Znf_CCHC"/>
</dbReference>
<dbReference type="FunFam" id="3.40.50.140:FF:000003">
    <property type="entry name" value="DNA topoisomerase"/>
    <property type="match status" value="1"/>
</dbReference>
<dbReference type="GO" id="GO:0008270">
    <property type="term" value="F:zinc ion binding"/>
    <property type="evidence" value="ECO:0007669"/>
    <property type="project" value="UniProtKB-KW"/>
</dbReference>
<feature type="domain" description="GRF-type" evidence="17">
    <location>
        <begin position="963"/>
        <end position="1007"/>
    </location>
</feature>
<feature type="region of interest" description="Disordered" evidence="14">
    <location>
        <begin position="777"/>
        <end position="862"/>
    </location>
</feature>
<keyword evidence="7" id="KW-0862">Zinc</keyword>
<dbReference type="PANTHER" id="PTHR11390">
    <property type="entry name" value="PROKARYOTIC DNA TOPOISOMERASE"/>
    <property type="match status" value="1"/>
</dbReference>
<gene>
    <name evidence="19" type="ORF">DGAL_LOCUS13831</name>
</gene>
<dbReference type="Pfam" id="PF01396">
    <property type="entry name" value="Zn_ribbon_Top1"/>
    <property type="match status" value="1"/>
</dbReference>
<feature type="compositionally biased region" description="Pro residues" evidence="14">
    <location>
        <begin position="816"/>
        <end position="826"/>
    </location>
</feature>
<dbReference type="InterPro" id="IPR003601">
    <property type="entry name" value="Topo_IA_2"/>
</dbReference>
<evidence type="ECO:0000256" key="10">
    <source>
        <dbReference type="ARBA" id="ARBA00023235"/>
    </source>
</evidence>
<feature type="domain" description="GRF-type" evidence="17">
    <location>
        <begin position="880"/>
        <end position="923"/>
    </location>
</feature>
<dbReference type="SUPFAM" id="SSF57756">
    <property type="entry name" value="Retrovirus zinc finger-like domains"/>
    <property type="match status" value="1"/>
</dbReference>
<dbReference type="GO" id="GO:0006310">
    <property type="term" value="P:DNA recombination"/>
    <property type="evidence" value="ECO:0007669"/>
    <property type="project" value="TreeGrafter"/>
</dbReference>
<feature type="compositionally biased region" description="Low complexity" evidence="14">
    <location>
        <begin position="784"/>
        <end position="815"/>
    </location>
</feature>
<dbReference type="Gene3D" id="1.10.290.10">
    <property type="entry name" value="Topoisomerase I, domain 4"/>
    <property type="match status" value="1"/>
</dbReference>
<dbReference type="Gene3D" id="1.10.460.10">
    <property type="entry name" value="Topoisomerase I, domain 2"/>
    <property type="match status" value="1"/>
</dbReference>
<comment type="catalytic activity">
    <reaction evidence="1 13">
        <text>ATP-independent breakage of single-stranded DNA, followed by passage and rejoining.</text>
        <dbReference type="EC" id="5.6.2.1"/>
    </reaction>
</comment>
<evidence type="ECO:0000256" key="4">
    <source>
        <dbReference type="ARBA" id="ARBA00022723"/>
    </source>
</evidence>
<dbReference type="PROSITE" id="PS50158">
    <property type="entry name" value="ZF_CCHC"/>
    <property type="match status" value="1"/>
</dbReference>
<feature type="domain" description="Topo IA-type catalytic" evidence="18">
    <location>
        <begin position="204"/>
        <end position="633"/>
    </location>
</feature>
<evidence type="ECO:0000256" key="14">
    <source>
        <dbReference type="SAM" id="MobiDB-lite"/>
    </source>
</evidence>
<dbReference type="InterPro" id="IPR023405">
    <property type="entry name" value="Topo_IA_core_domain"/>
</dbReference>
<evidence type="ECO:0000256" key="1">
    <source>
        <dbReference type="ARBA" id="ARBA00000213"/>
    </source>
</evidence>
<comment type="function">
    <text evidence="11">Releases the supercoiling and torsional tension of DNA introduced during the DNA replication and transcription by transiently cleaving and rejoining one strand of the DNA duplex. Introduces a single-strand break via transesterification at a target site in duplex DNA. The scissile phosphodiester is attacked by the catalytic tyrosine of the enzyme, resulting in the formation of a DNA-(5'-phosphotyrosyl)-enzyme intermediate and the expulsion of a 3'-OH DNA strand. The free DNA strand than undergoes passage around the unbroken strand thus removing DNA supercoils. Finally, in the religation step, the DNA 3'-OH attacks the covalent intermediate to expel the active-site tyrosine and restore the DNA phosphodiester backbone. Weakly relaxes negative supercoils and displays a distinct preference for binding single-stranded DNA.</text>
</comment>
<dbReference type="Gene3D" id="3.40.50.140">
    <property type="match status" value="1"/>
</dbReference>
<evidence type="ECO:0000313" key="19">
    <source>
        <dbReference type="EMBL" id="CAH0110268.1"/>
    </source>
</evidence>
<evidence type="ECO:0000256" key="13">
    <source>
        <dbReference type="RuleBase" id="RU362092"/>
    </source>
</evidence>
<evidence type="ECO:0000256" key="11">
    <source>
        <dbReference type="ARBA" id="ARBA00056363"/>
    </source>
</evidence>
<dbReference type="Gene3D" id="3.30.65.10">
    <property type="entry name" value="Bacterial Topoisomerase I, domain 1"/>
    <property type="match status" value="1"/>
</dbReference>
<dbReference type="SMART" id="SM00436">
    <property type="entry name" value="TOP1Bc"/>
    <property type="match status" value="1"/>
</dbReference>
<evidence type="ECO:0000256" key="12">
    <source>
        <dbReference type="PROSITE-ProRule" id="PRU00047"/>
    </source>
</evidence>
<dbReference type="InterPro" id="IPR003602">
    <property type="entry name" value="Topo_IA_DNA-bd_dom"/>
</dbReference>
<evidence type="ECO:0000259" key="15">
    <source>
        <dbReference type="PROSITE" id="PS50158"/>
    </source>
</evidence>
<keyword evidence="5" id="KW-0677">Repeat</keyword>
<dbReference type="FunFam" id="1.10.290.10:FF:000001">
    <property type="entry name" value="DNA topoisomerase"/>
    <property type="match status" value="1"/>
</dbReference>
<dbReference type="PROSITE" id="PS52039">
    <property type="entry name" value="TOPO_IA_2"/>
    <property type="match status" value="1"/>
</dbReference>
<dbReference type="InterPro" id="IPR013826">
    <property type="entry name" value="Topo_IA_cen_sub3"/>
</dbReference>
<dbReference type="Proteomes" id="UP000789390">
    <property type="component" value="Unassembled WGS sequence"/>
</dbReference>
<keyword evidence="20" id="KW-1185">Reference proteome</keyword>
<evidence type="ECO:0000313" key="20">
    <source>
        <dbReference type="Proteomes" id="UP000789390"/>
    </source>
</evidence>
<evidence type="ECO:0000256" key="2">
    <source>
        <dbReference type="ARBA" id="ARBA00009446"/>
    </source>
</evidence>
<organism evidence="19 20">
    <name type="scientific">Daphnia galeata</name>
    <dbReference type="NCBI Taxonomy" id="27404"/>
    <lineage>
        <taxon>Eukaryota</taxon>
        <taxon>Metazoa</taxon>
        <taxon>Ecdysozoa</taxon>
        <taxon>Arthropoda</taxon>
        <taxon>Crustacea</taxon>
        <taxon>Branchiopoda</taxon>
        <taxon>Diplostraca</taxon>
        <taxon>Cladocera</taxon>
        <taxon>Anomopoda</taxon>
        <taxon>Daphniidae</taxon>
        <taxon>Daphnia</taxon>
    </lineage>
</organism>
<dbReference type="Pfam" id="PF01131">
    <property type="entry name" value="Topoisom_bac"/>
    <property type="match status" value="1"/>
</dbReference>
<evidence type="ECO:0000256" key="5">
    <source>
        <dbReference type="ARBA" id="ARBA00022737"/>
    </source>
</evidence>
<dbReference type="GO" id="GO:0006265">
    <property type="term" value="P:DNA topological change"/>
    <property type="evidence" value="ECO:0007669"/>
    <property type="project" value="InterPro"/>
</dbReference>
<proteinExistence type="inferred from homology"/>
<dbReference type="PROSITE" id="PS51999">
    <property type="entry name" value="ZF_GRF"/>
    <property type="match status" value="2"/>
</dbReference>
<keyword evidence="6 12" id="KW-0863">Zinc-finger</keyword>
<dbReference type="Gene3D" id="2.70.20.10">
    <property type="entry name" value="Topoisomerase I, domain 3"/>
    <property type="match status" value="1"/>
</dbReference>
<comment type="similarity">
    <text evidence="2 13">Belongs to the type IA topoisomerase family.</text>
</comment>
<dbReference type="GO" id="GO:0003677">
    <property type="term" value="F:DNA binding"/>
    <property type="evidence" value="ECO:0007669"/>
    <property type="project" value="UniProtKB-KW"/>
</dbReference>
<dbReference type="InterPro" id="IPR034144">
    <property type="entry name" value="TOPRIM_TopoIII"/>
</dbReference>
<accession>A0A8J2S0C5</accession>
<keyword evidence="4" id="KW-0479">Metal-binding</keyword>
<evidence type="ECO:0000259" key="17">
    <source>
        <dbReference type="PROSITE" id="PS51999"/>
    </source>
</evidence>
<keyword evidence="8 13" id="KW-0799">Topoisomerase</keyword>
<name>A0A8J2S0C5_9CRUS</name>
<dbReference type="InterPro" id="IPR013498">
    <property type="entry name" value="Topo_IA_Znf"/>
</dbReference>
<dbReference type="EMBL" id="CAKKLH010000302">
    <property type="protein sequence ID" value="CAH0110268.1"/>
    <property type="molecule type" value="Genomic_DNA"/>
</dbReference>
<feature type="domain" description="CCHC-type" evidence="15">
    <location>
        <begin position="1055"/>
        <end position="1072"/>
    </location>
</feature>
<dbReference type="GO" id="GO:0006281">
    <property type="term" value="P:DNA repair"/>
    <property type="evidence" value="ECO:0007669"/>
    <property type="project" value="TreeGrafter"/>
</dbReference>
<keyword evidence="10 13" id="KW-0413">Isomerase</keyword>
<protein>
    <recommendedName>
        <fullName evidence="3 13">DNA topoisomerase</fullName>
        <ecNumber evidence="3 13">5.6.2.1</ecNumber>
    </recommendedName>
</protein>
<reference evidence="19" key="1">
    <citation type="submission" date="2021-11" db="EMBL/GenBank/DDBJ databases">
        <authorList>
            <person name="Schell T."/>
        </authorList>
    </citation>
    <scope>NUCLEOTIDE SEQUENCE</scope>
    <source>
        <strain evidence="19">M5</strain>
    </source>
</reference>
<feature type="region of interest" description="Disordered" evidence="14">
    <location>
        <begin position="1009"/>
        <end position="1074"/>
    </location>
</feature>
<dbReference type="AlphaFoldDB" id="A0A8J2S0C5"/>
<dbReference type="OrthoDB" id="430051at2759"/>
<dbReference type="PROSITE" id="PS00396">
    <property type="entry name" value="TOPO_IA_1"/>
    <property type="match status" value="1"/>
</dbReference>
<feature type="compositionally biased region" description="Low complexity" evidence="14">
    <location>
        <begin position="1009"/>
        <end position="1019"/>
    </location>
</feature>
<dbReference type="FunFam" id="1.10.460.10:FF:000003">
    <property type="entry name" value="DNA topoisomerase"/>
    <property type="match status" value="1"/>
</dbReference>
<feature type="region of interest" description="Disordered" evidence="14">
    <location>
        <begin position="929"/>
        <end position="960"/>
    </location>
</feature>
<dbReference type="PANTHER" id="PTHR11390:SF21">
    <property type="entry name" value="DNA TOPOISOMERASE 3-ALPHA"/>
    <property type="match status" value="1"/>
</dbReference>
<evidence type="ECO:0000259" key="16">
    <source>
        <dbReference type="PROSITE" id="PS50880"/>
    </source>
</evidence>
<dbReference type="InterPro" id="IPR036875">
    <property type="entry name" value="Znf_CCHC_sf"/>
</dbReference>